<name>A0A6J6MS31_9ZZZZ</name>
<protein>
    <submittedName>
        <fullName evidence="2">Unannotated protein</fullName>
    </submittedName>
</protein>
<accession>A0A6J6MS31</accession>
<reference evidence="2" key="1">
    <citation type="submission" date="2020-05" db="EMBL/GenBank/DDBJ databases">
        <authorList>
            <person name="Chiriac C."/>
            <person name="Salcher M."/>
            <person name="Ghai R."/>
            <person name="Kavagutti S V."/>
        </authorList>
    </citation>
    <scope>NUCLEOTIDE SEQUENCE</scope>
</reference>
<feature type="region of interest" description="Disordered" evidence="1">
    <location>
        <begin position="1"/>
        <end position="25"/>
    </location>
</feature>
<gene>
    <name evidence="2" type="ORF">UFOPK2334_00785</name>
</gene>
<organism evidence="2">
    <name type="scientific">freshwater metagenome</name>
    <dbReference type="NCBI Taxonomy" id="449393"/>
    <lineage>
        <taxon>unclassified sequences</taxon>
        <taxon>metagenomes</taxon>
        <taxon>ecological metagenomes</taxon>
    </lineage>
</organism>
<proteinExistence type="predicted"/>
<dbReference type="AlphaFoldDB" id="A0A6J6MS31"/>
<sequence length="70" mass="7460">MALPASRARDSGERNGFASNNRFRRNPRNGIASLIAWVNASGSELANSPGSLPAGNCATETEMSYFFSHA</sequence>
<evidence type="ECO:0000256" key="1">
    <source>
        <dbReference type="SAM" id="MobiDB-lite"/>
    </source>
</evidence>
<dbReference type="EMBL" id="CAEZXA010000057">
    <property type="protein sequence ID" value="CAB4675253.1"/>
    <property type="molecule type" value="Genomic_DNA"/>
</dbReference>
<evidence type="ECO:0000313" key="2">
    <source>
        <dbReference type="EMBL" id="CAB4675253.1"/>
    </source>
</evidence>